<evidence type="ECO:0000256" key="5">
    <source>
        <dbReference type="SAM" id="Phobius"/>
    </source>
</evidence>
<dbReference type="GO" id="GO:0022857">
    <property type="term" value="F:transmembrane transporter activity"/>
    <property type="evidence" value="ECO:0007669"/>
    <property type="project" value="InterPro"/>
</dbReference>
<name>A0A2H4SAD3_CORMI</name>
<feature type="transmembrane region" description="Helical" evidence="5">
    <location>
        <begin position="182"/>
        <end position="205"/>
    </location>
</feature>
<evidence type="ECO:0000259" key="6">
    <source>
        <dbReference type="PROSITE" id="PS50850"/>
    </source>
</evidence>
<dbReference type="InterPro" id="IPR020846">
    <property type="entry name" value="MFS_dom"/>
</dbReference>
<keyword evidence="3 5" id="KW-1133">Transmembrane helix</keyword>
<keyword evidence="4 5" id="KW-0472">Membrane</keyword>
<evidence type="ECO:0000256" key="3">
    <source>
        <dbReference type="ARBA" id="ARBA00022989"/>
    </source>
</evidence>
<evidence type="ECO:0000256" key="2">
    <source>
        <dbReference type="ARBA" id="ARBA00022692"/>
    </source>
</evidence>
<reference evidence="7 8" key="1">
    <citation type="journal article" date="2017" name="BMC Genomics">
        <title>Chromosome level assembly and secondary metabolite potential of the parasitic fungus Cordyceps militaris.</title>
        <authorList>
            <person name="Kramer G.J."/>
            <person name="Nodwell J.R."/>
        </authorList>
    </citation>
    <scope>NUCLEOTIDE SEQUENCE [LARGE SCALE GENOMIC DNA]</scope>
    <source>
        <strain evidence="7 8">ATCC 34164</strain>
    </source>
</reference>
<dbReference type="Proteomes" id="UP000323067">
    <property type="component" value="Chromosome vi"/>
</dbReference>
<keyword evidence="2 5" id="KW-0812">Transmembrane</keyword>
<evidence type="ECO:0000313" key="8">
    <source>
        <dbReference type="Proteomes" id="UP000323067"/>
    </source>
</evidence>
<dbReference type="VEuPathDB" id="FungiDB:CCM_02105"/>
<dbReference type="Gene3D" id="1.20.1250.20">
    <property type="entry name" value="MFS general substrate transporter like domains"/>
    <property type="match status" value="1"/>
</dbReference>
<feature type="transmembrane region" description="Helical" evidence="5">
    <location>
        <begin position="351"/>
        <end position="374"/>
    </location>
</feature>
<protein>
    <submittedName>
        <fullName evidence="7">Major facilitator superfamily transporter</fullName>
    </submittedName>
</protein>
<dbReference type="InterPro" id="IPR036259">
    <property type="entry name" value="MFS_trans_sf"/>
</dbReference>
<dbReference type="AlphaFoldDB" id="A0A2H4SAD3"/>
<feature type="transmembrane region" description="Helical" evidence="5">
    <location>
        <begin position="460"/>
        <end position="481"/>
    </location>
</feature>
<evidence type="ECO:0000256" key="4">
    <source>
        <dbReference type="ARBA" id="ARBA00023136"/>
    </source>
</evidence>
<dbReference type="Pfam" id="PF07690">
    <property type="entry name" value="MFS_1"/>
    <property type="match status" value="1"/>
</dbReference>
<feature type="transmembrane region" description="Helical" evidence="5">
    <location>
        <begin position="123"/>
        <end position="141"/>
    </location>
</feature>
<dbReference type="SUPFAM" id="SSF103473">
    <property type="entry name" value="MFS general substrate transporter"/>
    <property type="match status" value="1"/>
</dbReference>
<feature type="transmembrane region" description="Helical" evidence="5">
    <location>
        <begin position="211"/>
        <end position="231"/>
    </location>
</feature>
<dbReference type="OrthoDB" id="5215911at2759"/>
<evidence type="ECO:0000256" key="1">
    <source>
        <dbReference type="ARBA" id="ARBA00004141"/>
    </source>
</evidence>
<dbReference type="EMBL" id="CP023323">
    <property type="protein sequence ID" value="ATY60070.1"/>
    <property type="molecule type" value="Genomic_DNA"/>
</dbReference>
<gene>
    <name evidence="7" type="ORF">A9K55_006798</name>
</gene>
<dbReference type="InterPro" id="IPR011701">
    <property type="entry name" value="MFS"/>
</dbReference>
<feature type="transmembrane region" description="Helical" evidence="5">
    <location>
        <begin position="306"/>
        <end position="331"/>
    </location>
</feature>
<proteinExistence type="predicted"/>
<comment type="subcellular location">
    <subcellularLocation>
        <location evidence="1">Membrane</location>
        <topology evidence="1">Multi-pass membrane protein</topology>
    </subcellularLocation>
</comment>
<dbReference type="PROSITE" id="PS50850">
    <property type="entry name" value="MFS"/>
    <property type="match status" value="1"/>
</dbReference>
<feature type="transmembrane region" description="Helical" evidence="5">
    <location>
        <begin position="147"/>
        <end position="170"/>
    </location>
</feature>
<dbReference type="GO" id="GO:0005886">
    <property type="term" value="C:plasma membrane"/>
    <property type="evidence" value="ECO:0007669"/>
    <property type="project" value="TreeGrafter"/>
</dbReference>
<feature type="domain" description="Major facilitator superfamily (MFS) profile" evidence="6">
    <location>
        <begin position="57"/>
        <end position="512"/>
    </location>
</feature>
<organism evidence="7 8">
    <name type="scientific">Cordyceps militaris</name>
    <name type="common">Caterpillar fungus</name>
    <name type="synonym">Clavaria militaris</name>
    <dbReference type="NCBI Taxonomy" id="73501"/>
    <lineage>
        <taxon>Eukaryota</taxon>
        <taxon>Fungi</taxon>
        <taxon>Dikarya</taxon>
        <taxon>Ascomycota</taxon>
        <taxon>Pezizomycotina</taxon>
        <taxon>Sordariomycetes</taxon>
        <taxon>Hypocreomycetidae</taxon>
        <taxon>Hypocreales</taxon>
        <taxon>Cordycipitaceae</taxon>
        <taxon>Cordyceps</taxon>
    </lineage>
</organism>
<dbReference type="PANTHER" id="PTHR23502">
    <property type="entry name" value="MAJOR FACILITATOR SUPERFAMILY"/>
    <property type="match status" value="1"/>
</dbReference>
<sequence length="533" mass="58397">MQDSSGTTWPSASGQHPPGTVLLDDVTAAHSRTILQPVPSSDPNDPLNWTRMRKNVNFGLACAYTFVVYVVIDIATVVYGQVKDELGFSFQELNQSFAVSNAGLGLGGVLFIPFALCFGRRPVYLASIAVMVGTTVWQARMQTLADLYGFNFVCGLAGSVGEIICAMTIADLFFVSQRGAKTYILTIALNTGTFLAPVAAGYIATALGWRWIWWWSVILSGVLLVIFIFFYEETIFNPSPYPTAATDEPGTHDAEKAMLAEVDSRSPFRPPIRLDIPLRPYRARLALFTRTDSSPRSLFRHVYQPFIILATFPGVAFVALVFGSLLAWLAIALNVQATYFTMPPYNFSSSGVGLLNIPTLIGCLLGGLFGGHLSDYSIKWLARRNGGLYEPEMRLWLAFPAILIAPAGYFMFGFSIAKGMPWPVPAVGLGVYGFGSAALGNITLVYLVDSYRDVIGEAYIGVIFVRNAFGVVGAMCLTPWVERMGLYNMFVCSGCLSIAVSLLTVPMMIWGRQCRQWTAVRYTRMAGKQAEVR</sequence>
<feature type="transmembrane region" description="Helical" evidence="5">
    <location>
        <begin position="395"/>
        <end position="417"/>
    </location>
</feature>
<feature type="transmembrane region" description="Helical" evidence="5">
    <location>
        <begin position="487"/>
        <end position="511"/>
    </location>
</feature>
<dbReference type="VEuPathDB" id="FungiDB:A9K55_006798"/>
<feature type="transmembrane region" description="Helical" evidence="5">
    <location>
        <begin position="98"/>
        <end position="116"/>
    </location>
</feature>
<feature type="transmembrane region" description="Helical" evidence="5">
    <location>
        <begin position="58"/>
        <end position="78"/>
    </location>
</feature>
<accession>A0A2H4SAD3</accession>
<dbReference type="PANTHER" id="PTHR23502:SF50">
    <property type="entry name" value="TRANSPORTER, PUTATIVE (AFU_ORTHOLOGUE AFUA_5G00430)-RELATED"/>
    <property type="match status" value="1"/>
</dbReference>
<evidence type="ECO:0000313" key="7">
    <source>
        <dbReference type="EMBL" id="ATY60070.1"/>
    </source>
</evidence>
<feature type="transmembrane region" description="Helical" evidence="5">
    <location>
        <begin position="429"/>
        <end position="448"/>
    </location>
</feature>